<protein>
    <submittedName>
        <fullName evidence="2">Coiled-coil domain containing 30</fullName>
    </submittedName>
</protein>
<dbReference type="GeneID" id="102290302"/>
<dbReference type="Ensembl" id="ENSHBUT00000012633.1">
    <property type="protein sequence ID" value="ENSHBUP00000002119.1"/>
    <property type="gene ID" value="ENSHBUG00000003313.1"/>
</dbReference>
<accession>A0A3Q2UWD9</accession>
<feature type="coiled-coil region" evidence="1">
    <location>
        <begin position="222"/>
        <end position="344"/>
    </location>
</feature>
<dbReference type="PANTHER" id="PTHR34479">
    <property type="entry name" value="COILED-COIL DOMAIN-CONTAINING PROTEIN 30"/>
    <property type="match status" value="1"/>
</dbReference>
<name>A0A3Q2UWD9_HAPBU</name>
<dbReference type="Gene3D" id="1.10.287.1490">
    <property type="match status" value="1"/>
</dbReference>
<dbReference type="OMA" id="ENHFRLM"/>
<keyword evidence="1" id="KW-0175">Coiled coil</keyword>
<dbReference type="RefSeq" id="XP_005927435.1">
    <property type="nucleotide sequence ID" value="XM_005927373.3"/>
</dbReference>
<feature type="coiled-coil region" evidence="1">
    <location>
        <begin position="560"/>
        <end position="615"/>
    </location>
</feature>
<dbReference type="GeneTree" id="ENSGT00940000165031"/>
<feature type="coiled-coil region" evidence="1">
    <location>
        <begin position="370"/>
        <end position="397"/>
    </location>
</feature>
<sequence length="726" mass="82965">MDQQEQLEEISAWCKEEGLPPDSSKEAQLCLLWHALQCTTSHLSKVTRDLETHRSQHLAEMAEVRKSLEQIRFFTEHKNVLAQEIQDENDHLKEQLRRLISLQDAQISEVAKMLYQQGLTELIHSSPSEQVAYLLVERASLLETSELTDKLTGDGNTANHMGTGAQVKSTGVSQAAHKGAPRHGQSAWKKLFGLKSSQNKHTFIPAEARFLAGQESSLGRECSRLERDLEEGSRRLAMAHNEIRRLTDELESAHLTQRAYEPELQSAQQEVEQLRQEVEKLKKYEMVELRKTKELNDRLDLEIRALRNRVRSLDAEKTSLKQMVVSLQEEAEQLKAALQEELLTKEVPVKQATEMTQSPTAELVQSNKTCRRLQEKLTAERRSLLEKEETIHSLQQQVDCSQTSVDNLVLNINTSEDILQDQMLLKQKKANPYLFVNTQSHDSFVTADEEPQTIKCEENRPQKECINCQQAMKTLLSSQEECEALKSEICETLYCIDEERSKFHEMKQKHKAKLCRAKQKFEDETTWRDEKIKSLERELSLCCHSVAKEKELVISITVENEKLLSERRKLLQQLNEEEHKKKDSCLKASLSKCRVELLELENKKLGNQISQMSNQLAVLEFSLQKTELLHFAEKLKKMPDDQQVFKSLPQQSSSVISPEQSEAQALLDGTLRGHSKQTDGTCYSRASEIVCQSADMSYLNLTSTQKNHLNRSGPLAALSSLENLPS</sequence>
<evidence type="ECO:0000256" key="1">
    <source>
        <dbReference type="SAM" id="Coils"/>
    </source>
</evidence>
<keyword evidence="3" id="KW-1185">Reference proteome</keyword>
<dbReference type="OrthoDB" id="10007527at2759"/>
<dbReference type="InterPro" id="IPR052825">
    <property type="entry name" value="CCD-Prefoldin_beta-like"/>
</dbReference>
<dbReference type="InterPro" id="IPR031476">
    <property type="entry name" value="DUF4686"/>
</dbReference>
<dbReference type="PANTHER" id="PTHR34479:SF1">
    <property type="entry name" value="COILED-COIL DOMAIN-CONTAINING PROTEIN 30"/>
    <property type="match status" value="1"/>
</dbReference>
<organism evidence="2 3">
    <name type="scientific">Haplochromis burtoni</name>
    <name type="common">Burton's mouthbrooder</name>
    <name type="synonym">Chromis burtoni</name>
    <dbReference type="NCBI Taxonomy" id="8153"/>
    <lineage>
        <taxon>Eukaryota</taxon>
        <taxon>Metazoa</taxon>
        <taxon>Chordata</taxon>
        <taxon>Craniata</taxon>
        <taxon>Vertebrata</taxon>
        <taxon>Euteleostomi</taxon>
        <taxon>Actinopterygii</taxon>
        <taxon>Neopterygii</taxon>
        <taxon>Teleostei</taxon>
        <taxon>Neoteleostei</taxon>
        <taxon>Acanthomorphata</taxon>
        <taxon>Ovalentaria</taxon>
        <taxon>Cichlomorphae</taxon>
        <taxon>Cichliformes</taxon>
        <taxon>Cichlidae</taxon>
        <taxon>African cichlids</taxon>
        <taxon>Pseudocrenilabrinae</taxon>
        <taxon>Haplochromini</taxon>
        <taxon>Haplochromis</taxon>
    </lineage>
</organism>
<dbReference type="STRING" id="8153.ENSHBUP00000002119"/>
<reference evidence="2" key="1">
    <citation type="submission" date="2025-08" db="UniProtKB">
        <authorList>
            <consortium name="Ensembl"/>
        </authorList>
    </citation>
    <scope>IDENTIFICATION</scope>
</reference>
<dbReference type="Pfam" id="PF15742">
    <property type="entry name" value="DUF4686"/>
    <property type="match status" value="1"/>
</dbReference>
<reference evidence="2" key="2">
    <citation type="submission" date="2025-09" db="UniProtKB">
        <authorList>
            <consortium name="Ensembl"/>
        </authorList>
    </citation>
    <scope>IDENTIFICATION</scope>
</reference>
<proteinExistence type="predicted"/>
<evidence type="ECO:0000313" key="2">
    <source>
        <dbReference type="Ensembl" id="ENSHBUP00000002119.1"/>
    </source>
</evidence>
<evidence type="ECO:0000313" key="3">
    <source>
        <dbReference type="Proteomes" id="UP000264840"/>
    </source>
</evidence>
<dbReference type="Proteomes" id="UP000264840">
    <property type="component" value="Unplaced"/>
</dbReference>
<dbReference type="AlphaFoldDB" id="A0A3Q2UWD9"/>